<sequence>MTHLEMNEFYYQGTPDGRPPQLNITVCGCRCGCGCAFSGDSEEGSSDDEGAAARTQQIIEDVLNMSSADEVTLDRPRKLNDMEQCSPCPLRSQEGIQRIETRYGGYIMTREGFRPDLFAVGSEGMQRAIWPARRPALGHAESDTVTSTANESNRSDDQSSASSGELLRIPDIRYGSPGPGMGGWATLPDYYFVKSPLRLTAQRQYCRGLVTAHLVVHDNMMDHDRNESVFSRRVTI</sequence>
<evidence type="ECO:0000256" key="1">
    <source>
        <dbReference type="SAM" id="MobiDB-lite"/>
    </source>
</evidence>
<dbReference type="Proteomes" id="UP000799750">
    <property type="component" value="Unassembled WGS sequence"/>
</dbReference>
<accession>A0A6A6R2H0</accession>
<evidence type="ECO:0000313" key="3">
    <source>
        <dbReference type="Proteomes" id="UP000799750"/>
    </source>
</evidence>
<dbReference type="EMBL" id="MU004185">
    <property type="protein sequence ID" value="KAF2498915.1"/>
    <property type="molecule type" value="Genomic_DNA"/>
</dbReference>
<reference evidence="2" key="1">
    <citation type="journal article" date="2020" name="Stud. Mycol.">
        <title>101 Dothideomycetes genomes: a test case for predicting lifestyles and emergence of pathogens.</title>
        <authorList>
            <person name="Haridas S."/>
            <person name="Albert R."/>
            <person name="Binder M."/>
            <person name="Bloem J."/>
            <person name="Labutti K."/>
            <person name="Salamov A."/>
            <person name="Andreopoulos B."/>
            <person name="Baker S."/>
            <person name="Barry K."/>
            <person name="Bills G."/>
            <person name="Bluhm B."/>
            <person name="Cannon C."/>
            <person name="Castanera R."/>
            <person name="Culley D."/>
            <person name="Daum C."/>
            <person name="Ezra D."/>
            <person name="Gonzalez J."/>
            <person name="Henrissat B."/>
            <person name="Kuo A."/>
            <person name="Liang C."/>
            <person name="Lipzen A."/>
            <person name="Lutzoni F."/>
            <person name="Magnuson J."/>
            <person name="Mondo S."/>
            <person name="Nolan M."/>
            <person name="Ohm R."/>
            <person name="Pangilinan J."/>
            <person name="Park H.-J."/>
            <person name="Ramirez L."/>
            <person name="Alfaro M."/>
            <person name="Sun H."/>
            <person name="Tritt A."/>
            <person name="Yoshinaga Y."/>
            <person name="Zwiers L.-H."/>
            <person name="Turgeon B."/>
            <person name="Goodwin S."/>
            <person name="Spatafora J."/>
            <person name="Crous P."/>
            <person name="Grigoriev I."/>
        </authorList>
    </citation>
    <scope>NUCLEOTIDE SEQUENCE</scope>
    <source>
        <strain evidence="2">CBS 269.34</strain>
    </source>
</reference>
<organism evidence="2 3">
    <name type="scientific">Lophium mytilinum</name>
    <dbReference type="NCBI Taxonomy" id="390894"/>
    <lineage>
        <taxon>Eukaryota</taxon>
        <taxon>Fungi</taxon>
        <taxon>Dikarya</taxon>
        <taxon>Ascomycota</taxon>
        <taxon>Pezizomycotina</taxon>
        <taxon>Dothideomycetes</taxon>
        <taxon>Pleosporomycetidae</taxon>
        <taxon>Mytilinidiales</taxon>
        <taxon>Mytilinidiaceae</taxon>
        <taxon>Lophium</taxon>
    </lineage>
</organism>
<gene>
    <name evidence="2" type="ORF">BU16DRAFT_615892</name>
</gene>
<name>A0A6A6R2H0_9PEZI</name>
<dbReference type="OrthoDB" id="3761807at2759"/>
<dbReference type="AlphaFoldDB" id="A0A6A6R2H0"/>
<evidence type="ECO:0000313" key="2">
    <source>
        <dbReference type="EMBL" id="KAF2498915.1"/>
    </source>
</evidence>
<feature type="region of interest" description="Disordered" evidence="1">
    <location>
        <begin position="133"/>
        <end position="168"/>
    </location>
</feature>
<protein>
    <submittedName>
        <fullName evidence="2">Uncharacterized protein</fullName>
    </submittedName>
</protein>
<proteinExistence type="predicted"/>
<keyword evidence="3" id="KW-1185">Reference proteome</keyword>